<proteinExistence type="predicted"/>
<evidence type="ECO:0000313" key="2">
    <source>
        <dbReference type="Proteomes" id="UP000002010"/>
    </source>
</evidence>
<dbReference type="GO" id="GO:0003677">
    <property type="term" value="F:DNA binding"/>
    <property type="evidence" value="ECO:0007669"/>
    <property type="project" value="InterPro"/>
</dbReference>
<evidence type="ECO:0000313" key="1">
    <source>
        <dbReference type="EMBL" id="ACO74658.1"/>
    </source>
</evidence>
<gene>
    <name evidence="1" type="ordered locus">LHK_01673</name>
</gene>
<sequence>MAGMFIESPDGEASDAALLELVAKIWAGHGDVGTEVSAALEDCRIDAAEVERIRQAVYRTQTAMATMLLRLESMAE</sequence>
<organism evidence="1 2">
    <name type="scientific">Laribacter hongkongensis (strain HLHK9)</name>
    <dbReference type="NCBI Taxonomy" id="557598"/>
    <lineage>
        <taxon>Bacteria</taxon>
        <taxon>Pseudomonadati</taxon>
        <taxon>Pseudomonadota</taxon>
        <taxon>Betaproteobacteria</taxon>
        <taxon>Neisseriales</taxon>
        <taxon>Aquaspirillaceae</taxon>
        <taxon>Laribacter</taxon>
    </lineage>
</organism>
<keyword evidence="2" id="KW-1185">Reference proteome</keyword>
<protein>
    <submittedName>
        <fullName evidence="1">Uncharacterized protein</fullName>
    </submittedName>
</protein>
<dbReference type="Pfam" id="PF06892">
    <property type="entry name" value="Phage_CP76"/>
    <property type="match status" value="1"/>
</dbReference>
<dbReference type="EMBL" id="CP001154">
    <property type="protein sequence ID" value="ACO74658.1"/>
    <property type="molecule type" value="Genomic_DNA"/>
</dbReference>
<dbReference type="STRING" id="557598.LHK_01673"/>
<dbReference type="RefSeq" id="WP_012697144.1">
    <property type="nucleotide sequence ID" value="NC_012559.1"/>
</dbReference>
<reference evidence="1 2" key="1">
    <citation type="journal article" date="2009" name="PLoS Genet.">
        <title>The complete genome and proteome of Laribacter hongkongensis reveal potential mechanisms for adaptations to different temperatures and habitats.</title>
        <authorList>
            <person name="Woo P.C."/>
            <person name="Lau S.K."/>
            <person name="Tse H."/>
            <person name="Teng J.L."/>
            <person name="Curreem S.O."/>
            <person name="Tsang A.K."/>
            <person name="Fan R.Y."/>
            <person name="Wong G.K."/>
            <person name="Huang Y."/>
            <person name="Loman N.J."/>
            <person name="Snyder L.A."/>
            <person name="Cai J.J."/>
            <person name="Huang J.D."/>
            <person name="Mak W."/>
            <person name="Pallen M.J."/>
            <person name="Lok S."/>
            <person name="Yuen K.Y."/>
        </authorList>
    </citation>
    <scope>NUCLEOTIDE SEQUENCE [LARGE SCALE GENOMIC DNA]</scope>
    <source>
        <strain evidence="1 2">HLHK9</strain>
    </source>
</reference>
<dbReference type="InterPro" id="IPR009679">
    <property type="entry name" value="Phage_186_CII-like"/>
</dbReference>
<dbReference type="Proteomes" id="UP000002010">
    <property type="component" value="Chromosome"/>
</dbReference>
<dbReference type="HOGENOM" id="CLU_2714684_0_0_4"/>
<dbReference type="KEGG" id="lhk:LHK_01673"/>
<accession>C1D868</accession>
<dbReference type="AlphaFoldDB" id="C1D868"/>
<name>C1D868_LARHH</name>